<reference evidence="4 5" key="1">
    <citation type="submission" date="2008-04" db="EMBL/GenBank/DDBJ databases">
        <title>Draft genome sequence of Bacteroides coprocola (DSM 17136).</title>
        <authorList>
            <person name="Sudarsanam P."/>
            <person name="Ley R."/>
            <person name="Guruge J."/>
            <person name="Turnbaugh P.J."/>
            <person name="Mahowald M."/>
            <person name="Liep D."/>
            <person name="Gordon J."/>
        </authorList>
    </citation>
    <scope>NUCLEOTIDE SEQUENCE [LARGE SCALE GENOMIC DNA]</scope>
    <source>
        <strain evidence="4 5">DSM 17136</strain>
    </source>
</reference>
<evidence type="ECO:0000256" key="1">
    <source>
        <dbReference type="SAM" id="MobiDB-lite"/>
    </source>
</evidence>
<sequence length="446" mass="49516">METKKEQKNETKEKRPLTGEQRQLRRKMLVYPLMGLTFLGCMWLIFSPSQEDREKEKLGQGFNTDMPQPENAGIIGDKAKAYEQQQLEKRQKQRRGMVGDLSSFWDDTDVKPDTTAAPDDYRLTPAETPRKETESRQHAGIRSSVTANKRLNTSLGTFYEPPKEDAEKEELRQRIDELERMVMEQEKKPSTMEEQVALLEKSYELAAKYRNGGNNAGQVVQPETETPAGHRGKKRMKAEAVSGVRPTTVSALPQPLTDPAFIADYGCERNFGFHTAIGTAEAAGKNTITACVQGDQTITDGQTVKLRLLEPMRVSGRTVPRNAPLVGSARLQGERLEIGITSLEHQGNIIPVELEVYDNDGQAGIFIPGSMEIDAAKEIGANMGSSLGSSISISTDAGAQLASDLGKGVIQGVSQYISKRMRTVRVHLKSGYRVLLYQERNDNRKT</sequence>
<feature type="region of interest" description="Disordered" evidence="1">
    <location>
        <begin position="54"/>
        <end position="140"/>
    </location>
</feature>
<dbReference type="OrthoDB" id="1311366at2"/>
<feature type="region of interest" description="Disordered" evidence="1">
    <location>
        <begin position="214"/>
        <end position="246"/>
    </location>
</feature>
<evidence type="ECO:0000259" key="3">
    <source>
        <dbReference type="Pfam" id="PF12508"/>
    </source>
</evidence>
<keyword evidence="2" id="KW-0472">Membrane</keyword>
<gene>
    <name evidence="4" type="primary">traM</name>
    <name evidence="4" type="ORF">BACCOP_00129</name>
</gene>
<dbReference type="NCBIfam" id="TIGR03779">
    <property type="entry name" value="Bac_Flav_CT_M"/>
    <property type="match status" value="1"/>
</dbReference>
<evidence type="ECO:0000313" key="5">
    <source>
        <dbReference type="Proteomes" id="UP000003146"/>
    </source>
</evidence>
<evidence type="ECO:0000256" key="2">
    <source>
        <dbReference type="SAM" id="Phobius"/>
    </source>
</evidence>
<name>B3JE40_9BACT</name>
<dbReference type="AlphaFoldDB" id="B3JE40"/>
<evidence type="ECO:0000313" key="4">
    <source>
        <dbReference type="EMBL" id="EDV02742.1"/>
    </source>
</evidence>
<feature type="transmembrane region" description="Helical" evidence="2">
    <location>
        <begin position="28"/>
        <end position="46"/>
    </location>
</feature>
<comment type="caution">
    <text evidence="4">The sequence shown here is derived from an EMBL/GenBank/DDBJ whole genome shotgun (WGS) entry which is preliminary data.</text>
</comment>
<feature type="region of interest" description="Disordered" evidence="1">
    <location>
        <begin position="1"/>
        <end position="23"/>
    </location>
</feature>
<organism evidence="4 5">
    <name type="scientific">Phocaeicola coprocola DSM 17136</name>
    <dbReference type="NCBI Taxonomy" id="470145"/>
    <lineage>
        <taxon>Bacteria</taxon>
        <taxon>Pseudomonadati</taxon>
        <taxon>Bacteroidota</taxon>
        <taxon>Bacteroidia</taxon>
        <taxon>Bacteroidales</taxon>
        <taxon>Bacteroidaceae</taxon>
        <taxon>Phocaeicola</taxon>
    </lineage>
</organism>
<feature type="compositionally biased region" description="Polar residues" evidence="1">
    <location>
        <begin position="214"/>
        <end position="224"/>
    </location>
</feature>
<dbReference type="STRING" id="470145.BACCOP_00129"/>
<reference evidence="4 5" key="2">
    <citation type="submission" date="2008-04" db="EMBL/GenBank/DDBJ databases">
        <authorList>
            <person name="Fulton L."/>
            <person name="Clifton S."/>
            <person name="Fulton B."/>
            <person name="Xu J."/>
            <person name="Minx P."/>
            <person name="Pepin K.H."/>
            <person name="Johnson M."/>
            <person name="Thiruvilangam P."/>
            <person name="Bhonagiri V."/>
            <person name="Nash W.E."/>
            <person name="Mardis E.R."/>
            <person name="Wilson R.K."/>
        </authorList>
    </citation>
    <scope>NUCLEOTIDE SEQUENCE [LARGE SCALE GENOMIC DNA]</scope>
    <source>
        <strain evidence="4 5">DSM 17136</strain>
    </source>
</reference>
<proteinExistence type="predicted"/>
<dbReference type="eggNOG" id="ENOG502Z7X2">
    <property type="taxonomic scope" value="Bacteria"/>
</dbReference>
<feature type="compositionally biased region" description="Basic and acidic residues" evidence="1">
    <location>
        <begin position="128"/>
        <end position="137"/>
    </location>
</feature>
<dbReference type="Proteomes" id="UP000003146">
    <property type="component" value="Unassembled WGS sequence"/>
</dbReference>
<accession>B3JE40</accession>
<keyword evidence="2" id="KW-0812">Transmembrane</keyword>
<dbReference type="HOGENOM" id="CLU_037847_1_0_10"/>
<feature type="compositionally biased region" description="Basic and acidic residues" evidence="1">
    <location>
        <begin position="1"/>
        <end position="17"/>
    </location>
</feature>
<dbReference type="EMBL" id="ABIY02000016">
    <property type="protein sequence ID" value="EDV02742.1"/>
    <property type="molecule type" value="Genomic_DNA"/>
</dbReference>
<keyword evidence="2" id="KW-1133">Transmembrane helix</keyword>
<protein>
    <submittedName>
        <fullName evidence="4">Conjugative transposon TraM protein</fullName>
    </submittedName>
</protein>
<dbReference type="Pfam" id="PF12508">
    <property type="entry name" value="Transposon_TraM"/>
    <property type="match status" value="1"/>
</dbReference>
<dbReference type="InterPro" id="IPR055407">
    <property type="entry name" value="TraM_C"/>
</dbReference>
<feature type="domain" description="Conjugative transposon TraM C-terminal" evidence="3">
    <location>
        <begin position="288"/>
        <end position="436"/>
    </location>
</feature>
<dbReference type="InterPro" id="IPR022187">
    <property type="entry name" value="Conjug_transposon_TraM"/>
</dbReference>
<feature type="compositionally biased region" description="Basic and acidic residues" evidence="1">
    <location>
        <begin position="77"/>
        <end position="90"/>
    </location>
</feature>